<dbReference type="SUPFAM" id="SSF53807">
    <property type="entry name" value="Helical backbone' metal receptor"/>
    <property type="match status" value="1"/>
</dbReference>
<accession>A0A1W7D4G0</accession>
<organism evidence="4 5">
    <name type="scientific">Streptomyces marincola</name>
    <dbReference type="NCBI Taxonomy" id="2878388"/>
    <lineage>
        <taxon>Bacteria</taxon>
        <taxon>Bacillati</taxon>
        <taxon>Actinomycetota</taxon>
        <taxon>Actinomycetes</taxon>
        <taxon>Kitasatosporales</taxon>
        <taxon>Streptomycetaceae</taxon>
        <taxon>Streptomyces</taxon>
    </lineage>
</organism>
<dbReference type="PANTHER" id="PTHR30535:SF7">
    <property type="entry name" value="IRON(III) DICITRATE-BINDING PROTEIN"/>
    <property type="match status" value="1"/>
</dbReference>
<dbReference type="KEGG" id="smao:CAG99_26365"/>
<evidence type="ECO:0000313" key="4">
    <source>
        <dbReference type="EMBL" id="ARQ71884.1"/>
    </source>
</evidence>
<gene>
    <name evidence="4" type="ORF">CAG99_26365</name>
</gene>
<sequence length="334" mass="35027">MKIVFRRAVLGAALLMAGSTACSADGAGREAGEDGARNGVGVTSCGRELAIAEPPERAIALEQNATEIMLALGLEDRMIGTSYQTDPVLGTLADAYARVPVLADQYPSRETVLAEEPDFLFSTLSSAFAPDAAGERADWAGLDVPAYLSGHDCEDPALTWEEDTHEALFAEITEIAEVFGVPERGADLVDSLSRRLDTALATAPDATGLDLMWYYSGTSTPHIAGAGGLPSTTSRSLGARNAFDDVDQKWFAGAWEDIAERNPDVIVLADLTRGGDGDSAAAKEDFLRSHPAASRLDAVRADRIITVPGSAMDPSVRSVGAVEALSEGLADLDG</sequence>
<dbReference type="OrthoDB" id="9797850at2"/>
<dbReference type="InterPro" id="IPR050902">
    <property type="entry name" value="ABC_Transporter_SBP"/>
</dbReference>
<dbReference type="PANTHER" id="PTHR30535">
    <property type="entry name" value="VITAMIN B12-BINDING PROTEIN"/>
    <property type="match status" value="1"/>
</dbReference>
<feature type="chain" id="PRO_5012348501" description="Fe/B12 periplasmic-binding domain-containing protein" evidence="2">
    <location>
        <begin position="24"/>
        <end position="334"/>
    </location>
</feature>
<dbReference type="PROSITE" id="PS51257">
    <property type="entry name" value="PROKAR_LIPOPROTEIN"/>
    <property type="match status" value="1"/>
</dbReference>
<keyword evidence="2" id="KW-0732">Signal</keyword>
<dbReference type="Gene3D" id="3.40.50.1980">
    <property type="entry name" value="Nitrogenase molybdenum iron protein domain"/>
    <property type="match status" value="2"/>
</dbReference>
<keyword evidence="5" id="KW-1185">Reference proteome</keyword>
<dbReference type="RefSeq" id="WP_086161721.1">
    <property type="nucleotide sequence ID" value="NZ_CP021121.1"/>
</dbReference>
<proteinExistence type="inferred from homology"/>
<dbReference type="EMBL" id="CP021121">
    <property type="protein sequence ID" value="ARQ71884.1"/>
    <property type="molecule type" value="Genomic_DNA"/>
</dbReference>
<dbReference type="AlphaFoldDB" id="A0A1W7D4G0"/>
<reference evidence="4 5" key="1">
    <citation type="submission" date="2017-05" db="EMBL/GenBank/DDBJ databases">
        <title>Complete genome sequence of Streptomyces sp. SCSIO 03032 revealed the diverse biosynthetic pathways for its bioactive secondary metabolites.</title>
        <authorList>
            <person name="Ma L."/>
            <person name="Zhu Y."/>
            <person name="Zhang W."/>
            <person name="Zhang G."/>
            <person name="Tian X."/>
            <person name="Zhang S."/>
            <person name="Zhang C."/>
        </authorList>
    </citation>
    <scope>NUCLEOTIDE SEQUENCE [LARGE SCALE GENOMIC DNA]</scope>
    <source>
        <strain evidence="4 5">SCSIO 03032</strain>
    </source>
</reference>
<feature type="domain" description="Fe/B12 periplasmic-binding" evidence="3">
    <location>
        <begin position="57"/>
        <end position="334"/>
    </location>
</feature>
<comment type="similarity">
    <text evidence="1">Belongs to the bacterial solute-binding protein 8 family.</text>
</comment>
<dbReference type="InterPro" id="IPR002491">
    <property type="entry name" value="ABC_transptr_periplasmic_BD"/>
</dbReference>
<dbReference type="PROSITE" id="PS50983">
    <property type="entry name" value="FE_B12_PBP"/>
    <property type="match status" value="1"/>
</dbReference>
<name>A0A1W7D4G0_9ACTN</name>
<evidence type="ECO:0000313" key="5">
    <source>
        <dbReference type="Proteomes" id="UP000194218"/>
    </source>
</evidence>
<dbReference type="Proteomes" id="UP000194218">
    <property type="component" value="Chromosome"/>
</dbReference>
<evidence type="ECO:0000256" key="2">
    <source>
        <dbReference type="SAM" id="SignalP"/>
    </source>
</evidence>
<dbReference type="Pfam" id="PF01497">
    <property type="entry name" value="Peripla_BP_2"/>
    <property type="match status" value="1"/>
</dbReference>
<evidence type="ECO:0000259" key="3">
    <source>
        <dbReference type="PROSITE" id="PS50983"/>
    </source>
</evidence>
<feature type="signal peptide" evidence="2">
    <location>
        <begin position="1"/>
        <end position="23"/>
    </location>
</feature>
<protein>
    <recommendedName>
        <fullName evidence="3">Fe/B12 periplasmic-binding domain-containing protein</fullName>
    </recommendedName>
</protein>
<evidence type="ECO:0000256" key="1">
    <source>
        <dbReference type="ARBA" id="ARBA00008814"/>
    </source>
</evidence>